<organism evidence="1 2">
    <name type="scientific">Mesorhizobium temperatum</name>
    <dbReference type="NCBI Taxonomy" id="241416"/>
    <lineage>
        <taxon>Bacteria</taxon>
        <taxon>Pseudomonadati</taxon>
        <taxon>Pseudomonadota</taxon>
        <taxon>Alphaproteobacteria</taxon>
        <taxon>Hyphomicrobiales</taxon>
        <taxon>Phyllobacteriaceae</taxon>
        <taxon>Mesorhizobium</taxon>
    </lineage>
</organism>
<gene>
    <name evidence="1" type="ORF">CIT26_10855</name>
</gene>
<evidence type="ECO:0000313" key="2">
    <source>
        <dbReference type="Proteomes" id="UP000216442"/>
    </source>
</evidence>
<sequence>MFDAISAESELTGRFISVTLPEWNPGELEQIATLGFRELKVDCPGEIVATIVAESQSSPFLMQKFCWEICFDNDVEKPSLFGRTRISAEYDLKSMFTRIAQDAGLPIYQKLVAGPQARKERLKRPLKSGEEADIYEATLLAIAETGPLPSISYDDLRSKLSNLLTEMMPQKHEITSALKHLANISLKGGLSSAVDWDEERREVSIADPYLRFFLRWQVRGTAPM</sequence>
<comment type="caution">
    <text evidence="1">The sequence shown here is derived from an EMBL/GenBank/DDBJ whole genome shotgun (WGS) entry which is preliminary data.</text>
</comment>
<dbReference type="OrthoDB" id="2531964at2"/>
<dbReference type="EMBL" id="NPKJ01000038">
    <property type="protein sequence ID" value="PAQ09878.1"/>
    <property type="molecule type" value="Genomic_DNA"/>
</dbReference>
<proteinExistence type="predicted"/>
<reference evidence="1 2" key="1">
    <citation type="submission" date="2017-08" db="EMBL/GenBank/DDBJ databases">
        <title>Mesorhizobium wenxinae sp. nov., a novel rhizobial species isolated from root nodules of chickpea (Cicer arietinum L.).</title>
        <authorList>
            <person name="Zhang J."/>
        </authorList>
    </citation>
    <scope>NUCLEOTIDE SEQUENCE [LARGE SCALE GENOMIC DNA]</scope>
    <source>
        <strain evidence="1 2">SDW018</strain>
    </source>
</reference>
<dbReference type="AlphaFoldDB" id="A0A271LRU8"/>
<accession>A0A271LRU8</accession>
<dbReference type="RefSeq" id="WP_143747827.1">
    <property type="nucleotide sequence ID" value="NZ_NPKJ01000038.1"/>
</dbReference>
<evidence type="ECO:0000313" key="1">
    <source>
        <dbReference type="EMBL" id="PAQ09878.1"/>
    </source>
</evidence>
<name>A0A271LRU8_9HYPH</name>
<keyword evidence="2" id="KW-1185">Reference proteome</keyword>
<dbReference type="Proteomes" id="UP000216442">
    <property type="component" value="Unassembled WGS sequence"/>
</dbReference>
<protein>
    <submittedName>
        <fullName evidence="1">Uncharacterized protein</fullName>
    </submittedName>
</protein>